<feature type="compositionally biased region" description="Low complexity" evidence="6">
    <location>
        <begin position="1252"/>
        <end position="1273"/>
    </location>
</feature>
<feature type="region of interest" description="Disordered" evidence="6">
    <location>
        <begin position="1245"/>
        <end position="1273"/>
    </location>
</feature>
<feature type="region of interest" description="Disordered" evidence="6">
    <location>
        <begin position="44"/>
        <end position="76"/>
    </location>
</feature>
<evidence type="ECO:0000313" key="9">
    <source>
        <dbReference type="EMBL" id="CAF1138961.1"/>
    </source>
</evidence>
<evidence type="ECO:0000256" key="5">
    <source>
        <dbReference type="PROSITE-ProRule" id="PRU00042"/>
    </source>
</evidence>
<proteinExistence type="predicted"/>
<dbReference type="GO" id="GO:0003677">
    <property type="term" value="F:DNA binding"/>
    <property type="evidence" value="ECO:0007669"/>
    <property type="project" value="InterPro"/>
</dbReference>
<dbReference type="PANTHER" id="PTHR22970">
    <property type="entry name" value="AT-RICH INTERACTIVE DOMAIN-CONTAINING PROTEIN 2"/>
    <property type="match status" value="1"/>
</dbReference>
<evidence type="ECO:0008006" key="11">
    <source>
        <dbReference type="Google" id="ProtNLM"/>
    </source>
</evidence>
<accession>A0A814RY22</accession>
<keyword evidence="4" id="KW-0539">Nucleus</keyword>
<feature type="compositionally biased region" description="Low complexity" evidence="6">
    <location>
        <begin position="22"/>
        <end position="32"/>
    </location>
</feature>
<dbReference type="PANTHER" id="PTHR22970:SF14">
    <property type="entry name" value="AT-RICH INTERACTIVE DOMAIN-CONTAINING PROTEIN 2"/>
    <property type="match status" value="1"/>
</dbReference>
<dbReference type="Gene3D" id="1.10.150.60">
    <property type="entry name" value="ARID DNA-binding domain"/>
    <property type="match status" value="1"/>
</dbReference>
<reference evidence="9" key="1">
    <citation type="submission" date="2021-02" db="EMBL/GenBank/DDBJ databases">
        <authorList>
            <person name="Nowell W R."/>
        </authorList>
    </citation>
    <scope>NUCLEOTIDE SEQUENCE</scope>
</reference>
<dbReference type="OrthoDB" id="1938591at2759"/>
<dbReference type="Gene3D" id="1.25.10.10">
    <property type="entry name" value="Leucine-rich Repeat Variant"/>
    <property type="match status" value="1"/>
</dbReference>
<feature type="region of interest" description="Disordered" evidence="6">
    <location>
        <begin position="1"/>
        <end position="32"/>
    </location>
</feature>
<dbReference type="InterPro" id="IPR001606">
    <property type="entry name" value="ARID_dom"/>
</dbReference>
<evidence type="ECO:0000256" key="6">
    <source>
        <dbReference type="SAM" id="MobiDB-lite"/>
    </source>
</evidence>
<gene>
    <name evidence="9" type="ORF">VCS650_LOCUS22157</name>
</gene>
<feature type="compositionally biased region" description="Low complexity" evidence="6">
    <location>
        <begin position="51"/>
        <end position="64"/>
    </location>
</feature>
<evidence type="ECO:0000259" key="7">
    <source>
        <dbReference type="PROSITE" id="PS50157"/>
    </source>
</evidence>
<dbReference type="InterPro" id="IPR011989">
    <property type="entry name" value="ARM-like"/>
</dbReference>
<feature type="region of interest" description="Disordered" evidence="6">
    <location>
        <begin position="968"/>
        <end position="1001"/>
    </location>
</feature>
<evidence type="ECO:0000313" key="10">
    <source>
        <dbReference type="Proteomes" id="UP000663891"/>
    </source>
</evidence>
<dbReference type="PROSITE" id="PS50157">
    <property type="entry name" value="ZINC_FINGER_C2H2_2"/>
    <property type="match status" value="1"/>
</dbReference>
<dbReference type="EMBL" id="CAJNON010000246">
    <property type="protein sequence ID" value="CAF1138961.1"/>
    <property type="molecule type" value="Genomic_DNA"/>
</dbReference>
<dbReference type="Proteomes" id="UP000663891">
    <property type="component" value="Unassembled WGS sequence"/>
</dbReference>
<organism evidence="9 10">
    <name type="scientific">Adineta steineri</name>
    <dbReference type="NCBI Taxonomy" id="433720"/>
    <lineage>
        <taxon>Eukaryota</taxon>
        <taxon>Metazoa</taxon>
        <taxon>Spiralia</taxon>
        <taxon>Gnathifera</taxon>
        <taxon>Rotifera</taxon>
        <taxon>Eurotatoria</taxon>
        <taxon>Bdelloidea</taxon>
        <taxon>Adinetida</taxon>
        <taxon>Adinetidae</taxon>
        <taxon>Adineta</taxon>
    </lineage>
</organism>
<comment type="caution">
    <text evidence="9">The sequence shown here is derived from an EMBL/GenBank/DDBJ whole genome shotgun (WGS) entry which is preliminary data.</text>
</comment>
<keyword evidence="1" id="KW-0156">Chromatin regulator</keyword>
<dbReference type="SMART" id="SM00355">
    <property type="entry name" value="ZnF_C2H2"/>
    <property type="match status" value="2"/>
</dbReference>
<dbReference type="InterPro" id="IPR016024">
    <property type="entry name" value="ARM-type_fold"/>
</dbReference>
<dbReference type="InterPro" id="IPR052406">
    <property type="entry name" value="Chromatin_Remodeling_Comp"/>
</dbReference>
<keyword evidence="5" id="KW-0479">Metal-binding</keyword>
<protein>
    <recommendedName>
        <fullName evidence="11">ARID domain-containing protein</fullName>
    </recommendedName>
</protein>
<feature type="region of interest" description="Disordered" evidence="6">
    <location>
        <begin position="728"/>
        <end position="768"/>
    </location>
</feature>
<dbReference type="PROSITE" id="PS51011">
    <property type="entry name" value="ARID"/>
    <property type="match status" value="1"/>
</dbReference>
<dbReference type="GO" id="GO:0008270">
    <property type="term" value="F:zinc ion binding"/>
    <property type="evidence" value="ECO:0007669"/>
    <property type="project" value="UniProtKB-KW"/>
</dbReference>
<name>A0A814RY22_9BILA</name>
<feature type="domain" description="C2H2-type" evidence="7">
    <location>
        <begin position="1175"/>
        <end position="1205"/>
    </location>
</feature>
<dbReference type="Gene3D" id="3.30.160.60">
    <property type="entry name" value="Classic Zinc Finger"/>
    <property type="match status" value="1"/>
</dbReference>
<keyword evidence="5" id="KW-0863">Zinc-finger</keyword>
<feature type="region of interest" description="Disordered" evidence="6">
    <location>
        <begin position="1110"/>
        <end position="1153"/>
    </location>
</feature>
<keyword evidence="3" id="KW-0804">Transcription</keyword>
<evidence type="ECO:0000259" key="8">
    <source>
        <dbReference type="PROSITE" id="PS51011"/>
    </source>
</evidence>
<dbReference type="SMART" id="SM00501">
    <property type="entry name" value="BRIGHT"/>
    <property type="match status" value="1"/>
</dbReference>
<dbReference type="GO" id="GO:0006325">
    <property type="term" value="P:chromatin organization"/>
    <property type="evidence" value="ECO:0007669"/>
    <property type="project" value="UniProtKB-KW"/>
</dbReference>
<dbReference type="SUPFAM" id="SSF46774">
    <property type="entry name" value="ARID-like"/>
    <property type="match status" value="1"/>
</dbReference>
<keyword evidence="5" id="KW-0862">Zinc</keyword>
<sequence>MTTLPPIQPRPILCKTPTTNNSQSSSSSSVFLIHSSSTQPSNVINTSFYSTNNDQTNNNNNNNTSQILPPPSSMPSTPLSSYEEFVKRLREFHRCRQTTFRYLPTIAGQVVDLQALYTTVVGHGGWDKVNDRQLWSIVANNFGIDSTCLNGTQALKNIYIRYLYAFEKISNGESIDSRDDDDEDAKRRNVSHLQRVPQSYNQTQHIVSDSLRAQYGLFRDFVNRNEYEKIELALLCGFPNELTFTLNTLLLLSSTTNNSITFQLYKCPRLLDILLRHIGLFLSNDPTIHDHYLKSLYDNTWSKHINYQMEQFWLEYCSSDILKQLLNIEKKSNLKSSLYNNFNLNSNENQQQQELRIEQILMIIRNFSFDRSNAIYLLDTIRPSSSITYIFLLLISYCEKKIELQKYAYDIWTNLASYMHLRSVGNDEGHFIRQLLNFMLNGDDDDKQQDRLKIIRALEIIANLAHAGNDNEIYLIDFIDVIIQRLIHVSDILILVHTLECLYQLSELAHARNDNEIYLIDFIDVIIQRLIHVSDILILVHTLECLYQLSELGEQSCNAILKVQSSTPIITTLIDLLTIEARSFSSQTIKTIKIVEMSTGPVLLPSYNQPPSTQQTLNAPQSVVVISTGQQQQPQPQPHQQQQTYAVENTEINKSYYSNNNKLIIQQHSKPITVANVITSGNLLAVATPSTQNLSTTPIIVANTNAQSNQILDKKRKHDSISETIAAVVNGTSSSPSPSSTPPPPKRARPSRPRTTPTKNAVIIAPTPPPVTLSRIMPSLSIEDDTSSMESEQSCNAILKVQSSTPIITTLIDLLTIEARSFSSQTIKTIKIVEMSTGPVLLPSYHQPPSIQQTLNAPQSVVVISTGQQQQPQPQLQQQQQQQTYAIENTEINKSYYSNNNKLIIQQHSKPITVANVITSGNLLAVATPSTQNLSTTPIIVANSNAQSNQILDKKRKHDSISETIAAVVNGTSSSPSPSSTPPPPKRARPSRPRTTPTKNAVIIAPTPSPVTASRIMPSLSIEDDTSSMESNSTSNSIHSTMADLLDRCSSPPPPPPSSLIKNSFEDDIRLCLNDLCHRVALSLDESLPSTSIIYNSIPSPVFKRKIDEQSSLNKRTTKPITPVEEQTPKKKRNRPSTKKSLIEVATSTPKKEEPIEHEIQDIKPNISTINSSDYICEWDNCRKSFPTARSVFHHTCSAHIKYSPEYVCLWNGCDRIKRQKWALISHIQERHCSEIAFRQAKQKLTNPVPPTNSNTATISTTSNGPTATTTTATGTVGYAPDAAWLAVRRHMQISSFDDLLIKTKEGPLTKSIRLTAALILRNIARHSSIGKQNLRQYEQHLANLALESSEASNILSSCLFELYN</sequence>
<evidence type="ECO:0000256" key="4">
    <source>
        <dbReference type="ARBA" id="ARBA00023242"/>
    </source>
</evidence>
<feature type="domain" description="ARID" evidence="8">
    <location>
        <begin position="79"/>
        <end position="171"/>
    </location>
</feature>
<dbReference type="InterPro" id="IPR013087">
    <property type="entry name" value="Znf_C2H2_type"/>
</dbReference>
<dbReference type="SUPFAM" id="SSF48371">
    <property type="entry name" value="ARM repeat"/>
    <property type="match status" value="1"/>
</dbReference>
<evidence type="ECO:0000256" key="3">
    <source>
        <dbReference type="ARBA" id="ARBA00023163"/>
    </source>
</evidence>
<dbReference type="PROSITE" id="PS00028">
    <property type="entry name" value="ZINC_FINGER_C2H2_1"/>
    <property type="match status" value="1"/>
</dbReference>
<keyword evidence="2" id="KW-0805">Transcription regulation</keyword>
<evidence type="ECO:0000256" key="2">
    <source>
        <dbReference type="ARBA" id="ARBA00023015"/>
    </source>
</evidence>
<dbReference type="InterPro" id="IPR036431">
    <property type="entry name" value="ARID_dom_sf"/>
</dbReference>
<dbReference type="SMART" id="SM01014">
    <property type="entry name" value="ARID"/>
    <property type="match status" value="1"/>
</dbReference>
<evidence type="ECO:0000256" key="1">
    <source>
        <dbReference type="ARBA" id="ARBA00022853"/>
    </source>
</evidence>
<dbReference type="Pfam" id="PF01388">
    <property type="entry name" value="ARID"/>
    <property type="match status" value="1"/>
</dbReference>